<feature type="compositionally biased region" description="Polar residues" evidence="1">
    <location>
        <begin position="163"/>
        <end position="182"/>
    </location>
</feature>
<dbReference type="EMBL" id="MU004237">
    <property type="protein sequence ID" value="KAF2667308.1"/>
    <property type="molecule type" value="Genomic_DNA"/>
</dbReference>
<reference evidence="3" key="1">
    <citation type="journal article" date="2020" name="Stud. Mycol.">
        <title>101 Dothideomycetes genomes: a test case for predicting lifestyles and emergence of pathogens.</title>
        <authorList>
            <person name="Haridas S."/>
            <person name="Albert R."/>
            <person name="Binder M."/>
            <person name="Bloem J."/>
            <person name="Labutti K."/>
            <person name="Salamov A."/>
            <person name="Andreopoulos B."/>
            <person name="Baker S."/>
            <person name="Barry K."/>
            <person name="Bills G."/>
            <person name="Bluhm B."/>
            <person name="Cannon C."/>
            <person name="Castanera R."/>
            <person name="Culley D."/>
            <person name="Daum C."/>
            <person name="Ezra D."/>
            <person name="Gonzalez J."/>
            <person name="Henrissat B."/>
            <person name="Kuo A."/>
            <person name="Liang C."/>
            <person name="Lipzen A."/>
            <person name="Lutzoni F."/>
            <person name="Magnuson J."/>
            <person name="Mondo S."/>
            <person name="Nolan M."/>
            <person name="Ohm R."/>
            <person name="Pangilinan J."/>
            <person name="Park H.-J."/>
            <person name="Ramirez L."/>
            <person name="Alfaro M."/>
            <person name="Sun H."/>
            <person name="Tritt A."/>
            <person name="Yoshinaga Y."/>
            <person name="Zwiers L.-H."/>
            <person name="Turgeon B."/>
            <person name="Goodwin S."/>
            <person name="Spatafora J."/>
            <person name="Crous P."/>
            <person name="Grigoriev I."/>
        </authorList>
    </citation>
    <scope>NUCLEOTIDE SEQUENCE</scope>
    <source>
        <strain evidence="3">CBS 115976</strain>
    </source>
</reference>
<evidence type="ECO:0000313" key="4">
    <source>
        <dbReference type="Proteomes" id="UP000799302"/>
    </source>
</evidence>
<feature type="region of interest" description="Disordered" evidence="1">
    <location>
        <begin position="76"/>
        <end position="116"/>
    </location>
</feature>
<evidence type="ECO:0000256" key="1">
    <source>
        <dbReference type="SAM" id="MobiDB-lite"/>
    </source>
</evidence>
<keyword evidence="2" id="KW-0732">Signal</keyword>
<feature type="region of interest" description="Disordered" evidence="1">
    <location>
        <begin position="163"/>
        <end position="189"/>
    </location>
</feature>
<evidence type="ECO:0000256" key="2">
    <source>
        <dbReference type="SAM" id="SignalP"/>
    </source>
</evidence>
<feature type="signal peptide" evidence="2">
    <location>
        <begin position="1"/>
        <end position="16"/>
    </location>
</feature>
<organism evidence="3 4">
    <name type="scientific">Microthyrium microscopicum</name>
    <dbReference type="NCBI Taxonomy" id="703497"/>
    <lineage>
        <taxon>Eukaryota</taxon>
        <taxon>Fungi</taxon>
        <taxon>Dikarya</taxon>
        <taxon>Ascomycota</taxon>
        <taxon>Pezizomycotina</taxon>
        <taxon>Dothideomycetes</taxon>
        <taxon>Dothideomycetes incertae sedis</taxon>
        <taxon>Microthyriales</taxon>
        <taxon>Microthyriaceae</taxon>
        <taxon>Microthyrium</taxon>
    </lineage>
</organism>
<accession>A0A6A6U890</accession>
<keyword evidence="4" id="KW-1185">Reference proteome</keyword>
<proteinExistence type="predicted"/>
<gene>
    <name evidence="3" type="ORF">BT63DRAFT_456613</name>
</gene>
<dbReference type="Proteomes" id="UP000799302">
    <property type="component" value="Unassembled WGS sequence"/>
</dbReference>
<feature type="chain" id="PRO_5025496012" evidence="2">
    <location>
        <begin position="17"/>
        <end position="189"/>
    </location>
</feature>
<protein>
    <submittedName>
        <fullName evidence="3">Uncharacterized protein</fullName>
    </submittedName>
</protein>
<sequence>MQLITIVAFLGGVAFANPAPAEQSVEAANRWIPLNTSPGYKVVPDPPKGPKVKARSEAGANRWIPLNTSPGYKVVPDPPKGPKVKARSEAGANRWIPLNTSPGYKTVPDPPKGPKLPHSFDVSEPTQANRQVPFNYIIHTISAASTSLTSSYPDDNYYLTISRTQPPAINPPAHSTFSSDSPTHAPPPS</sequence>
<name>A0A6A6U890_9PEZI</name>
<evidence type="ECO:0000313" key="3">
    <source>
        <dbReference type="EMBL" id="KAF2667308.1"/>
    </source>
</evidence>
<dbReference type="AlphaFoldDB" id="A0A6A6U890"/>